<accession>A0A4R6UDN0</accession>
<name>A0A4R6UDN0_9BACI</name>
<gene>
    <name evidence="1" type="ORF">EV213_101335</name>
</gene>
<proteinExistence type="predicted"/>
<evidence type="ECO:0000313" key="2">
    <source>
        <dbReference type="Proteomes" id="UP000295632"/>
    </source>
</evidence>
<dbReference type="Proteomes" id="UP000295632">
    <property type="component" value="Unassembled WGS sequence"/>
</dbReference>
<dbReference type="AlphaFoldDB" id="A0A4R6UDN0"/>
<dbReference type="EMBL" id="SNYJ01000001">
    <property type="protein sequence ID" value="TDQ42905.1"/>
    <property type="molecule type" value="Genomic_DNA"/>
</dbReference>
<organism evidence="1 2">
    <name type="scientific">Aureibacillus halotolerans</name>
    <dbReference type="NCBI Taxonomy" id="1508390"/>
    <lineage>
        <taxon>Bacteria</taxon>
        <taxon>Bacillati</taxon>
        <taxon>Bacillota</taxon>
        <taxon>Bacilli</taxon>
        <taxon>Bacillales</taxon>
        <taxon>Bacillaceae</taxon>
        <taxon>Aureibacillus</taxon>
    </lineage>
</organism>
<protein>
    <submittedName>
        <fullName evidence="1">Uncharacterized protein</fullName>
    </submittedName>
</protein>
<keyword evidence="2" id="KW-1185">Reference proteome</keyword>
<comment type="caution">
    <text evidence="1">The sequence shown here is derived from an EMBL/GenBank/DDBJ whole genome shotgun (WGS) entry which is preliminary data.</text>
</comment>
<reference evidence="1 2" key="1">
    <citation type="submission" date="2019-03" db="EMBL/GenBank/DDBJ databases">
        <title>Genomic Encyclopedia of Type Strains, Phase IV (KMG-IV): sequencing the most valuable type-strain genomes for metagenomic binning, comparative biology and taxonomic classification.</title>
        <authorList>
            <person name="Goeker M."/>
        </authorList>
    </citation>
    <scope>NUCLEOTIDE SEQUENCE [LARGE SCALE GENOMIC DNA]</scope>
    <source>
        <strain evidence="1 2">DSM 28697</strain>
    </source>
</reference>
<sequence length="54" mass="6598">MEFLIIFLIIEIARALIREGCSYLIQWLKRFMKKRKHKKYRPYCRGKLKGGPKK</sequence>
<dbReference type="RefSeq" id="WP_166639115.1">
    <property type="nucleotide sequence ID" value="NZ_SNYJ01000001.1"/>
</dbReference>
<evidence type="ECO:0000313" key="1">
    <source>
        <dbReference type="EMBL" id="TDQ42905.1"/>
    </source>
</evidence>